<feature type="compositionally biased region" description="Basic residues" evidence="1">
    <location>
        <begin position="253"/>
        <end position="262"/>
    </location>
</feature>
<keyword evidence="2" id="KW-1185">Reference proteome</keyword>
<evidence type="ECO:0000256" key="1">
    <source>
        <dbReference type="SAM" id="MobiDB-lite"/>
    </source>
</evidence>
<feature type="region of interest" description="Disordered" evidence="1">
    <location>
        <begin position="96"/>
        <end position="149"/>
    </location>
</feature>
<feature type="compositionally biased region" description="Polar residues" evidence="1">
    <location>
        <begin position="1"/>
        <end position="11"/>
    </location>
</feature>
<dbReference type="AlphaFoldDB" id="A0A1I7VCM4"/>
<reference evidence="2" key="1">
    <citation type="submission" date="2012-04" db="EMBL/GenBank/DDBJ databases">
        <title>The Genome Sequence of Loa loa.</title>
        <authorList>
            <consortium name="The Broad Institute Genome Sequencing Platform"/>
            <consortium name="Broad Institute Genome Sequencing Center for Infectious Disease"/>
            <person name="Nutman T.B."/>
            <person name="Fink D.L."/>
            <person name="Russ C."/>
            <person name="Young S."/>
            <person name="Zeng Q."/>
            <person name="Gargeya S."/>
            <person name="Alvarado L."/>
            <person name="Berlin A."/>
            <person name="Chapman S.B."/>
            <person name="Chen Z."/>
            <person name="Freedman E."/>
            <person name="Gellesch M."/>
            <person name="Goldberg J."/>
            <person name="Griggs A."/>
            <person name="Gujja S."/>
            <person name="Heilman E.R."/>
            <person name="Heiman D."/>
            <person name="Howarth C."/>
            <person name="Mehta T."/>
            <person name="Neiman D."/>
            <person name="Pearson M."/>
            <person name="Roberts A."/>
            <person name="Saif S."/>
            <person name="Shea T."/>
            <person name="Shenoy N."/>
            <person name="Sisk P."/>
            <person name="Stolte C."/>
            <person name="Sykes S."/>
            <person name="White J."/>
            <person name="Yandava C."/>
            <person name="Haas B."/>
            <person name="Henn M.R."/>
            <person name="Nusbaum C."/>
            <person name="Birren B."/>
        </authorList>
    </citation>
    <scope>NUCLEOTIDE SEQUENCE [LARGE SCALE GENOMIC DNA]</scope>
</reference>
<feature type="compositionally biased region" description="Basic and acidic residues" evidence="1">
    <location>
        <begin position="131"/>
        <end position="143"/>
    </location>
</feature>
<dbReference type="Proteomes" id="UP000095285">
    <property type="component" value="Unassembled WGS sequence"/>
</dbReference>
<feature type="compositionally biased region" description="Basic and acidic residues" evidence="1">
    <location>
        <begin position="111"/>
        <end position="123"/>
    </location>
</feature>
<feature type="compositionally biased region" description="Polar residues" evidence="1">
    <location>
        <begin position="230"/>
        <end position="240"/>
    </location>
</feature>
<reference evidence="3" key="2">
    <citation type="submission" date="2016-11" db="UniProtKB">
        <authorList>
            <consortium name="WormBaseParasite"/>
        </authorList>
    </citation>
    <scope>IDENTIFICATION</scope>
</reference>
<evidence type="ECO:0000313" key="2">
    <source>
        <dbReference type="Proteomes" id="UP000095285"/>
    </source>
</evidence>
<organism evidence="2 3">
    <name type="scientific">Loa loa</name>
    <name type="common">Eye worm</name>
    <name type="synonym">Filaria loa</name>
    <dbReference type="NCBI Taxonomy" id="7209"/>
    <lineage>
        <taxon>Eukaryota</taxon>
        <taxon>Metazoa</taxon>
        <taxon>Ecdysozoa</taxon>
        <taxon>Nematoda</taxon>
        <taxon>Chromadorea</taxon>
        <taxon>Rhabditida</taxon>
        <taxon>Spirurina</taxon>
        <taxon>Spiruromorpha</taxon>
        <taxon>Filarioidea</taxon>
        <taxon>Onchocercidae</taxon>
        <taxon>Loa</taxon>
    </lineage>
</organism>
<dbReference type="WBParaSite" id="EN70_12293">
    <property type="protein sequence ID" value="EN70_12293"/>
    <property type="gene ID" value="EN70_12293"/>
</dbReference>
<accession>A0A1I7VCM4</accession>
<protein>
    <submittedName>
        <fullName evidence="3">EXPH5</fullName>
    </submittedName>
</protein>
<feature type="region of interest" description="Disordered" evidence="1">
    <location>
        <begin position="230"/>
        <end position="268"/>
    </location>
</feature>
<sequence length="268" mass="31177">ETDLANSTSSTYKKRELNLTGSELQRQFPKKHANAIKQSRNFMKDLSESKSNKLFGKHFVNVCNSPPIRKSLFVQLNSQNPSKISQYLNTITLTSRERTREDPWQGSLKYDNTDSRERTREDPWQGSLKYDNTHSRERTREDPWQGSLKYDNTQNRIKGYFKKSSNTRRLTEKREKTVKEKTISSNKLDISEIPNSKYPKISLSRRPMIVQHFYDMSNDTRIPQMSSSSYVTSKQTTTTAVPEKSLKQPNLGTRKKKKKKNARTAIVT</sequence>
<evidence type="ECO:0000313" key="3">
    <source>
        <dbReference type="WBParaSite" id="EN70_12293"/>
    </source>
</evidence>
<proteinExistence type="predicted"/>
<feature type="region of interest" description="Disordered" evidence="1">
    <location>
        <begin position="1"/>
        <end position="32"/>
    </location>
</feature>
<name>A0A1I7VCM4_LOALO</name>